<dbReference type="SUPFAM" id="SSF53335">
    <property type="entry name" value="S-adenosyl-L-methionine-dependent methyltransferases"/>
    <property type="match status" value="1"/>
</dbReference>
<evidence type="ECO:0000313" key="3">
    <source>
        <dbReference type="Proteomes" id="UP001321582"/>
    </source>
</evidence>
<dbReference type="InterPro" id="IPR029063">
    <property type="entry name" value="SAM-dependent_MTases_sf"/>
</dbReference>
<dbReference type="PANTHER" id="PTHR43591">
    <property type="entry name" value="METHYLTRANSFERASE"/>
    <property type="match status" value="1"/>
</dbReference>
<feature type="domain" description="Methyltransferase" evidence="1">
    <location>
        <begin position="36"/>
        <end position="125"/>
    </location>
</feature>
<gene>
    <name evidence="2" type="ORF">HLVA_02870</name>
</gene>
<accession>A0AAU9DC58</accession>
<dbReference type="RefSeq" id="WP_307904664.1">
    <property type="nucleotide sequence ID" value="NZ_AP027059.1"/>
</dbReference>
<reference evidence="2 3" key="1">
    <citation type="submission" date="2022-11" db="EMBL/GenBank/DDBJ databases">
        <title>Haliovirga abyssi gen. nov., sp. nov., a mesophilic fermentative bacterium isolated from the Iheya North hydrothermal field and the proposal of Haliovirgaceae fam. nov.</title>
        <authorList>
            <person name="Miyazaki U."/>
            <person name="Tame A."/>
            <person name="Miyazaki J."/>
            <person name="Takai K."/>
            <person name="Sawayama S."/>
            <person name="Kitajima M."/>
            <person name="Okamoto A."/>
            <person name="Nakagawa S."/>
        </authorList>
    </citation>
    <scope>NUCLEOTIDE SEQUENCE [LARGE SCALE GENOMIC DNA]</scope>
    <source>
        <strain evidence="2 3">IC12</strain>
    </source>
</reference>
<dbReference type="Proteomes" id="UP001321582">
    <property type="component" value="Chromosome"/>
</dbReference>
<keyword evidence="2" id="KW-0489">Methyltransferase</keyword>
<keyword evidence="3" id="KW-1185">Reference proteome</keyword>
<dbReference type="CDD" id="cd02440">
    <property type="entry name" value="AdoMet_MTases"/>
    <property type="match status" value="1"/>
</dbReference>
<name>A0AAU9DC58_9FUSO</name>
<keyword evidence="2" id="KW-0808">Transferase</keyword>
<dbReference type="KEGG" id="haby:HLVA_02870"/>
<evidence type="ECO:0000259" key="1">
    <source>
        <dbReference type="Pfam" id="PF13649"/>
    </source>
</evidence>
<proteinExistence type="predicted"/>
<dbReference type="GO" id="GO:0008168">
    <property type="term" value="F:methyltransferase activity"/>
    <property type="evidence" value="ECO:0007669"/>
    <property type="project" value="UniProtKB-KW"/>
</dbReference>
<sequence length="203" mass="23546">MSKFIADIYDTSLYIPLKGIRKKIIDIIDELGVEEIIDICCGTGNQLKLLRKAGFTYSVGIDLSDDMLAVANNEKNNLNCKKEDATNLSFKDNKFEVGIISFALHEKPLEIQEAVLKEAKRVIKKDMYLIIVDYMFDDKVNFLGRFGIDIMERIAGEEHYKNFKNYIKNGGLENLTKDKFEKIKEYYFHFNGTRCVVYRNVKR</sequence>
<dbReference type="Pfam" id="PF13649">
    <property type="entry name" value="Methyltransf_25"/>
    <property type="match status" value="1"/>
</dbReference>
<dbReference type="InterPro" id="IPR041698">
    <property type="entry name" value="Methyltransf_25"/>
</dbReference>
<dbReference type="Gene3D" id="3.40.50.150">
    <property type="entry name" value="Vaccinia Virus protein VP39"/>
    <property type="match status" value="1"/>
</dbReference>
<evidence type="ECO:0000313" key="2">
    <source>
        <dbReference type="EMBL" id="BDU49718.1"/>
    </source>
</evidence>
<dbReference type="AlphaFoldDB" id="A0AAU9DC58"/>
<dbReference type="EMBL" id="AP027059">
    <property type="protein sequence ID" value="BDU49718.1"/>
    <property type="molecule type" value="Genomic_DNA"/>
</dbReference>
<dbReference type="GO" id="GO:0032259">
    <property type="term" value="P:methylation"/>
    <property type="evidence" value="ECO:0007669"/>
    <property type="project" value="UniProtKB-KW"/>
</dbReference>
<organism evidence="2 3">
    <name type="scientific">Haliovirga abyssi</name>
    <dbReference type="NCBI Taxonomy" id="2996794"/>
    <lineage>
        <taxon>Bacteria</taxon>
        <taxon>Fusobacteriati</taxon>
        <taxon>Fusobacteriota</taxon>
        <taxon>Fusobacteriia</taxon>
        <taxon>Fusobacteriales</taxon>
        <taxon>Haliovirgaceae</taxon>
        <taxon>Haliovirga</taxon>
    </lineage>
</organism>
<protein>
    <submittedName>
        <fullName evidence="2">Methyltransferase type 11</fullName>
    </submittedName>
</protein>